<keyword evidence="1" id="KW-0547">Nucleotide-binding</keyword>
<accession>A0A1V9XMW0</accession>
<dbReference type="SUPFAM" id="SSF52540">
    <property type="entry name" value="P-loop containing nucleoside triphosphate hydrolases"/>
    <property type="match status" value="1"/>
</dbReference>
<protein>
    <submittedName>
        <fullName evidence="1">ATP-binding cassette sub-family A member 3-like</fullName>
    </submittedName>
</protein>
<sequence length="210" mass="23491">MTMLFCGRFSMSRFGNFAYDISMVINPSLIHILRWSQQLTALINGRYTSTELDEDVEAERKRVELAIAEPKQGDEKLAVNRISFTVDKNEYFGLLSINRAEKNSTFGMLAGDFCMTLRGVPHARKRLVMNTLITLADSQTHADKCTISYSGSVKRKLLHALALNGNPTVVLLDEPTAGIDPEGRRKIWMTLMRIQKGLGTASMDECENGV</sequence>
<dbReference type="InParanoid" id="A0A1V9XMW0"/>
<gene>
    <name evidence="1" type="ORF">BIW11_03385</name>
</gene>
<organism evidence="1 2">
    <name type="scientific">Tropilaelaps mercedesae</name>
    <dbReference type="NCBI Taxonomy" id="418985"/>
    <lineage>
        <taxon>Eukaryota</taxon>
        <taxon>Metazoa</taxon>
        <taxon>Ecdysozoa</taxon>
        <taxon>Arthropoda</taxon>
        <taxon>Chelicerata</taxon>
        <taxon>Arachnida</taxon>
        <taxon>Acari</taxon>
        <taxon>Parasitiformes</taxon>
        <taxon>Mesostigmata</taxon>
        <taxon>Gamasina</taxon>
        <taxon>Dermanyssoidea</taxon>
        <taxon>Laelapidae</taxon>
        <taxon>Tropilaelaps</taxon>
    </lineage>
</organism>
<comment type="caution">
    <text evidence="1">The sequence shown here is derived from an EMBL/GenBank/DDBJ whole genome shotgun (WGS) entry which is preliminary data.</text>
</comment>
<evidence type="ECO:0000313" key="2">
    <source>
        <dbReference type="Proteomes" id="UP000192247"/>
    </source>
</evidence>
<dbReference type="PANTHER" id="PTHR19229:SF250">
    <property type="entry name" value="ABC TRANSPORTER DOMAIN-CONTAINING PROTEIN-RELATED"/>
    <property type="match status" value="1"/>
</dbReference>
<dbReference type="GO" id="GO:0016020">
    <property type="term" value="C:membrane"/>
    <property type="evidence" value="ECO:0007669"/>
    <property type="project" value="InterPro"/>
</dbReference>
<dbReference type="GO" id="GO:0005319">
    <property type="term" value="F:lipid transporter activity"/>
    <property type="evidence" value="ECO:0007669"/>
    <property type="project" value="TreeGrafter"/>
</dbReference>
<dbReference type="Proteomes" id="UP000192247">
    <property type="component" value="Unassembled WGS sequence"/>
</dbReference>
<evidence type="ECO:0000313" key="1">
    <source>
        <dbReference type="EMBL" id="OQR74688.1"/>
    </source>
</evidence>
<keyword evidence="1" id="KW-0067">ATP-binding</keyword>
<keyword evidence="2" id="KW-1185">Reference proteome</keyword>
<dbReference type="GO" id="GO:0005524">
    <property type="term" value="F:ATP binding"/>
    <property type="evidence" value="ECO:0007669"/>
    <property type="project" value="UniProtKB-KW"/>
</dbReference>
<dbReference type="GO" id="GO:0140359">
    <property type="term" value="F:ABC-type transporter activity"/>
    <property type="evidence" value="ECO:0007669"/>
    <property type="project" value="InterPro"/>
</dbReference>
<dbReference type="STRING" id="418985.A0A1V9XMW0"/>
<reference evidence="1 2" key="1">
    <citation type="journal article" date="2017" name="Gigascience">
        <title>Draft genome of the honey bee ectoparasitic mite, Tropilaelaps mercedesae, is shaped by the parasitic life history.</title>
        <authorList>
            <person name="Dong X."/>
            <person name="Armstrong S.D."/>
            <person name="Xia D."/>
            <person name="Makepeace B.L."/>
            <person name="Darby A.C."/>
            <person name="Kadowaki T."/>
        </authorList>
    </citation>
    <scope>NUCLEOTIDE SEQUENCE [LARGE SCALE GENOMIC DNA]</scope>
    <source>
        <strain evidence="1">Wuxi-XJTLU</strain>
    </source>
</reference>
<dbReference type="PANTHER" id="PTHR19229">
    <property type="entry name" value="ATP-BINDING CASSETTE TRANSPORTER SUBFAMILY A ABCA"/>
    <property type="match status" value="1"/>
</dbReference>
<dbReference type="OrthoDB" id="6435757at2759"/>
<dbReference type="AlphaFoldDB" id="A0A1V9XMW0"/>
<name>A0A1V9XMW0_9ACAR</name>
<proteinExistence type="predicted"/>
<dbReference type="InterPro" id="IPR027417">
    <property type="entry name" value="P-loop_NTPase"/>
</dbReference>
<dbReference type="InterPro" id="IPR026082">
    <property type="entry name" value="ABCA"/>
</dbReference>
<dbReference type="EMBL" id="MNPL01007571">
    <property type="protein sequence ID" value="OQR74688.1"/>
    <property type="molecule type" value="Genomic_DNA"/>
</dbReference>
<dbReference type="Gene3D" id="3.40.50.300">
    <property type="entry name" value="P-loop containing nucleotide triphosphate hydrolases"/>
    <property type="match status" value="1"/>
</dbReference>